<evidence type="ECO:0008006" key="4">
    <source>
        <dbReference type="Google" id="ProtNLM"/>
    </source>
</evidence>
<protein>
    <recommendedName>
        <fullName evidence="4">Vegetative cell wall protein gp1</fullName>
    </recommendedName>
</protein>
<organism evidence="2 3">
    <name type="scientific">Streptomyces nojiriensis</name>
    <dbReference type="NCBI Taxonomy" id="66374"/>
    <lineage>
        <taxon>Bacteria</taxon>
        <taxon>Bacillati</taxon>
        <taxon>Actinomycetota</taxon>
        <taxon>Actinomycetes</taxon>
        <taxon>Kitasatosporales</taxon>
        <taxon>Streptomycetaceae</taxon>
        <taxon>Streptomyces</taxon>
    </lineage>
</organism>
<dbReference type="EMBL" id="BNEC01000003">
    <property type="protein sequence ID" value="GHI68065.1"/>
    <property type="molecule type" value="Genomic_DNA"/>
</dbReference>
<keyword evidence="1" id="KW-0472">Membrane</keyword>
<dbReference type="GeneID" id="95594371"/>
<comment type="caution">
    <text evidence="2">The sequence shown here is derived from an EMBL/GenBank/DDBJ whole genome shotgun (WGS) entry which is preliminary data.</text>
</comment>
<feature type="transmembrane region" description="Helical" evidence="1">
    <location>
        <begin position="60"/>
        <end position="85"/>
    </location>
</feature>
<keyword evidence="3" id="KW-1185">Reference proteome</keyword>
<accession>A0ABQ3SIV0</accession>
<dbReference type="RefSeq" id="WP_189745116.1">
    <property type="nucleotide sequence ID" value="NZ_BMRL01000017.1"/>
</dbReference>
<evidence type="ECO:0000313" key="3">
    <source>
        <dbReference type="Proteomes" id="UP000613974"/>
    </source>
</evidence>
<dbReference type="Proteomes" id="UP000613974">
    <property type="component" value="Unassembled WGS sequence"/>
</dbReference>
<keyword evidence="1" id="KW-1133">Transmembrane helix</keyword>
<proteinExistence type="predicted"/>
<evidence type="ECO:0000256" key="1">
    <source>
        <dbReference type="SAM" id="Phobius"/>
    </source>
</evidence>
<reference evidence="3" key="1">
    <citation type="submission" date="2023-07" db="EMBL/GenBank/DDBJ databases">
        <title>Whole genome shotgun sequence of Streptomyces nojiriensis NBRC 13794.</title>
        <authorList>
            <person name="Komaki H."/>
            <person name="Tamura T."/>
        </authorList>
    </citation>
    <scope>NUCLEOTIDE SEQUENCE [LARGE SCALE GENOMIC DNA]</scope>
    <source>
        <strain evidence="3">NBRC 13794</strain>
    </source>
</reference>
<name>A0ABQ3SIV0_9ACTN</name>
<evidence type="ECO:0000313" key="2">
    <source>
        <dbReference type="EMBL" id="GHI68065.1"/>
    </source>
</evidence>
<gene>
    <name evidence="2" type="ORF">Snoj_19830</name>
</gene>
<sequence length="315" mass="34008">MTGFLTALGQKLAERWLTLLVLPGALFLCTAAVARALGQAHALDHRRLVGRITDWAQAPAVSGVGGQVVLLAAVLALAAATGLAAQWLGTVVLRTVLAADWRTWPSPLRQWAQAAVTRRHTRWSAAATAYRQQRDADARALALQGRRADAAPRRAFHDAMRAIAAEAPDRPTWSGDRVHAVAVRLDRDHHLDLPTLWPYLWLTLPETTRAEITTAEQALTRAATLGGWALLYAPLAVWWWPAAPLAAALALTVRHRIRAAVDVYAQLLEAAVRLHCADLATHLGSLGTGPEAFTVGDSLTRQLRTGTPLPRGDTA</sequence>
<keyword evidence="1" id="KW-0812">Transmembrane</keyword>